<reference evidence="2 5" key="2">
    <citation type="submission" date="2021-01" db="EMBL/GenBank/DDBJ databases">
        <title>Whole genome shotgun sequence of Cellulomonas oligotrophica NBRC 109435.</title>
        <authorList>
            <person name="Komaki H."/>
            <person name="Tamura T."/>
        </authorList>
    </citation>
    <scope>NUCLEOTIDE SEQUENCE [LARGE SCALE GENOMIC DNA]</scope>
    <source>
        <strain evidence="2 5">NBRC 109435</strain>
    </source>
</reference>
<name>A0A7Y9JZ85_9CELL</name>
<proteinExistence type="predicted"/>
<dbReference type="Pfam" id="PF09995">
    <property type="entry name" value="MPAB_Lcp_cat"/>
    <property type="match status" value="1"/>
</dbReference>
<dbReference type="PANTHER" id="PTHR36151:SF3">
    <property type="entry name" value="ER-BOUND OXYGENASE MPAB_MPAB'_RUBBER OXYGENASE CATALYTIC DOMAIN-CONTAINING PROTEIN"/>
    <property type="match status" value="1"/>
</dbReference>
<gene>
    <name evidence="3" type="ORF">BKA21_002073</name>
    <name evidence="2" type="ORF">Col01nite_17450</name>
</gene>
<feature type="domain" description="ER-bound oxygenase mpaB/mpaB'/Rubber oxygenase catalytic" evidence="1">
    <location>
        <begin position="51"/>
        <end position="280"/>
    </location>
</feature>
<comment type="caution">
    <text evidence="3">The sequence shown here is derived from an EMBL/GenBank/DDBJ whole genome shotgun (WGS) entry which is preliminary data.</text>
</comment>
<protein>
    <submittedName>
        <fullName evidence="3">Uncharacterized protein (DUF2236 family)</fullName>
    </submittedName>
</protein>
<reference evidence="3 4" key="1">
    <citation type="submission" date="2020-07" db="EMBL/GenBank/DDBJ databases">
        <title>Sequencing the genomes of 1000 actinobacteria strains.</title>
        <authorList>
            <person name="Klenk H.-P."/>
        </authorList>
    </citation>
    <scope>NUCLEOTIDE SEQUENCE [LARGE SCALE GENOMIC DNA]</scope>
    <source>
        <strain evidence="3 4">DSM 24482</strain>
    </source>
</reference>
<organism evidence="3 4">
    <name type="scientific">Cellulomonas oligotrophica</name>
    <dbReference type="NCBI Taxonomy" id="931536"/>
    <lineage>
        <taxon>Bacteria</taxon>
        <taxon>Bacillati</taxon>
        <taxon>Actinomycetota</taxon>
        <taxon>Actinomycetes</taxon>
        <taxon>Micrococcales</taxon>
        <taxon>Cellulomonadaceae</taxon>
        <taxon>Cellulomonas</taxon>
    </lineage>
</organism>
<evidence type="ECO:0000259" key="1">
    <source>
        <dbReference type="Pfam" id="PF09995"/>
    </source>
</evidence>
<evidence type="ECO:0000313" key="5">
    <source>
        <dbReference type="Proteomes" id="UP000618382"/>
    </source>
</evidence>
<dbReference type="PANTHER" id="PTHR36151">
    <property type="entry name" value="BLR2777 PROTEIN"/>
    <property type="match status" value="1"/>
</dbReference>
<sequence length="288" mass="30970">MSLVTPVRQWRARAGTALFLRVAGPHGIRSRERIHHRPGPRWFAPDAAIREVHGDASMFVGGLRSLLLQSLHPVAMTAVAQHSGYRADPWGRLARTSTFLAVTVFGTADDAQAAVDAVRTIHGRVRGTTDDGVPYVADDPDLLRWVHVTEIESFLDAHRRWGAHPLTPARADEYVAQAAQIGRALGATDVPETVADLEATIEGYRPVLRATPAALDAARFLLREPPVPVALRAGYSALAEAAVASLPAWAVTELGLRVPGPVRSRAALWAGDGATRTVRWLLAGQPTG</sequence>
<dbReference type="Proteomes" id="UP000618382">
    <property type="component" value="Unassembled WGS sequence"/>
</dbReference>
<dbReference type="AlphaFoldDB" id="A0A7Y9JZ85"/>
<accession>A0A7Y9JZ85</accession>
<dbReference type="InterPro" id="IPR018713">
    <property type="entry name" value="MPAB/Lcp_cat_dom"/>
</dbReference>
<dbReference type="GO" id="GO:0016491">
    <property type="term" value="F:oxidoreductase activity"/>
    <property type="evidence" value="ECO:0007669"/>
    <property type="project" value="InterPro"/>
</dbReference>
<evidence type="ECO:0000313" key="3">
    <source>
        <dbReference type="EMBL" id="NYD86524.1"/>
    </source>
</evidence>
<keyword evidence="5" id="KW-1185">Reference proteome</keyword>
<evidence type="ECO:0000313" key="2">
    <source>
        <dbReference type="EMBL" id="GIG32586.1"/>
    </source>
</evidence>
<dbReference type="EMBL" id="BONN01000004">
    <property type="protein sequence ID" value="GIG32586.1"/>
    <property type="molecule type" value="Genomic_DNA"/>
</dbReference>
<dbReference type="RefSeq" id="WP_140458133.1">
    <property type="nucleotide sequence ID" value="NZ_BAABFI010000001.1"/>
</dbReference>
<dbReference type="EMBL" id="JACCBK010000001">
    <property type="protein sequence ID" value="NYD86524.1"/>
    <property type="molecule type" value="Genomic_DNA"/>
</dbReference>
<dbReference type="Proteomes" id="UP000577956">
    <property type="component" value="Unassembled WGS sequence"/>
</dbReference>
<evidence type="ECO:0000313" key="4">
    <source>
        <dbReference type="Proteomes" id="UP000577956"/>
    </source>
</evidence>